<dbReference type="Proteomes" id="UP000326198">
    <property type="component" value="Unassembled WGS sequence"/>
</dbReference>
<sequence length="73" mass="8192">MLPTPPISKILDNILNDKIYQSRPNATYATSMIAAFVQQRERDAEASVGVATGFDLLEVKTQGFQSRIIAFFW</sequence>
<protein>
    <submittedName>
        <fullName evidence="1">Uncharacterized protein</fullName>
    </submittedName>
</protein>
<keyword evidence="2" id="KW-1185">Reference proteome</keyword>
<name>A0A5N7B3R7_9EURO</name>
<accession>A0A5N7B3R7</accession>
<evidence type="ECO:0000313" key="2">
    <source>
        <dbReference type="Proteomes" id="UP000326198"/>
    </source>
</evidence>
<gene>
    <name evidence="1" type="ORF">BDV26DRAFT_293886</name>
</gene>
<reference evidence="1 2" key="1">
    <citation type="submission" date="2019-04" db="EMBL/GenBank/DDBJ databases">
        <title>Friends and foes A comparative genomics studyof 23 Aspergillus species from section Flavi.</title>
        <authorList>
            <consortium name="DOE Joint Genome Institute"/>
            <person name="Kjaerbolling I."/>
            <person name="Vesth T."/>
            <person name="Frisvad J.C."/>
            <person name="Nybo J.L."/>
            <person name="Theobald S."/>
            <person name="Kildgaard S."/>
            <person name="Isbrandt T."/>
            <person name="Kuo A."/>
            <person name="Sato A."/>
            <person name="Lyhne E.K."/>
            <person name="Kogle M.E."/>
            <person name="Wiebenga A."/>
            <person name="Kun R.S."/>
            <person name="Lubbers R.J."/>
            <person name="Makela M.R."/>
            <person name="Barry K."/>
            <person name="Chovatia M."/>
            <person name="Clum A."/>
            <person name="Daum C."/>
            <person name="Haridas S."/>
            <person name="He G."/>
            <person name="LaButti K."/>
            <person name="Lipzen A."/>
            <person name="Mondo S."/>
            <person name="Riley R."/>
            <person name="Salamov A."/>
            <person name="Simmons B.A."/>
            <person name="Magnuson J.K."/>
            <person name="Henrissat B."/>
            <person name="Mortensen U.H."/>
            <person name="Larsen T.O."/>
            <person name="Devries R.P."/>
            <person name="Grigoriev I.V."/>
            <person name="Machida M."/>
            <person name="Baker S.E."/>
            <person name="Andersen M.R."/>
        </authorList>
    </citation>
    <scope>NUCLEOTIDE SEQUENCE [LARGE SCALE GENOMIC DNA]</scope>
    <source>
        <strain evidence="1 2">IBT 29228</strain>
    </source>
</reference>
<dbReference type="OrthoDB" id="5307821at2759"/>
<dbReference type="AlphaFoldDB" id="A0A5N7B3R7"/>
<organism evidence="1 2">
    <name type="scientific">Aspergillus bertholletiae</name>
    <dbReference type="NCBI Taxonomy" id="1226010"/>
    <lineage>
        <taxon>Eukaryota</taxon>
        <taxon>Fungi</taxon>
        <taxon>Dikarya</taxon>
        <taxon>Ascomycota</taxon>
        <taxon>Pezizomycotina</taxon>
        <taxon>Eurotiomycetes</taxon>
        <taxon>Eurotiomycetidae</taxon>
        <taxon>Eurotiales</taxon>
        <taxon>Aspergillaceae</taxon>
        <taxon>Aspergillus</taxon>
        <taxon>Aspergillus subgen. Circumdati</taxon>
    </lineage>
</organism>
<dbReference type="EMBL" id="ML736236">
    <property type="protein sequence ID" value="KAE8376653.1"/>
    <property type="molecule type" value="Genomic_DNA"/>
</dbReference>
<proteinExistence type="predicted"/>
<evidence type="ECO:0000313" key="1">
    <source>
        <dbReference type="EMBL" id="KAE8376653.1"/>
    </source>
</evidence>